<dbReference type="PANTHER" id="PTHR48100:SF1">
    <property type="entry name" value="HISTIDINE PHOSPHATASE FAMILY PROTEIN-RELATED"/>
    <property type="match status" value="1"/>
</dbReference>
<feature type="binding site" evidence="3">
    <location>
        <begin position="9"/>
        <end position="16"/>
    </location>
    <ligand>
        <name>substrate</name>
    </ligand>
</feature>
<evidence type="ECO:0008006" key="7">
    <source>
        <dbReference type="Google" id="ProtNLM"/>
    </source>
</evidence>
<reference evidence="5 6" key="1">
    <citation type="journal article" date="2016" name="Nat. Commun.">
        <title>Thousands of microbial genomes shed light on interconnected biogeochemical processes in an aquifer system.</title>
        <authorList>
            <person name="Anantharaman K."/>
            <person name="Brown C.T."/>
            <person name="Hug L.A."/>
            <person name="Sharon I."/>
            <person name="Castelle C.J."/>
            <person name="Probst A.J."/>
            <person name="Thomas B.C."/>
            <person name="Singh A."/>
            <person name="Wilkins M.J."/>
            <person name="Karaoz U."/>
            <person name="Brodie E.L."/>
            <person name="Williams K.H."/>
            <person name="Hubbard S.S."/>
            <person name="Banfield J.F."/>
        </authorList>
    </citation>
    <scope>NUCLEOTIDE SEQUENCE [LARGE SCALE GENOMIC DNA]</scope>
</reference>
<keyword evidence="4" id="KW-1133">Transmembrane helix</keyword>
<evidence type="ECO:0000313" key="5">
    <source>
        <dbReference type="EMBL" id="OGD25621.1"/>
    </source>
</evidence>
<dbReference type="GO" id="GO:0016791">
    <property type="term" value="F:phosphatase activity"/>
    <property type="evidence" value="ECO:0007669"/>
    <property type="project" value="TreeGrafter"/>
</dbReference>
<feature type="transmembrane region" description="Helical" evidence="4">
    <location>
        <begin position="166"/>
        <end position="185"/>
    </location>
</feature>
<organism evidence="5 6">
    <name type="scientific">Candidatus Azambacteria bacterium RIFCSPHIGHO2_01_FULL_40_24</name>
    <dbReference type="NCBI Taxonomy" id="1797301"/>
    <lineage>
        <taxon>Bacteria</taxon>
        <taxon>Candidatus Azamiibacteriota</taxon>
    </lineage>
</organism>
<evidence type="ECO:0000256" key="3">
    <source>
        <dbReference type="PIRSR" id="PIRSR613078-2"/>
    </source>
</evidence>
<dbReference type="AlphaFoldDB" id="A0A1F5B4V7"/>
<keyword evidence="2" id="KW-0413">Isomerase</keyword>
<gene>
    <name evidence="5" type="ORF">A2819_02620</name>
</gene>
<dbReference type="SMART" id="SM00855">
    <property type="entry name" value="PGAM"/>
    <property type="match status" value="1"/>
</dbReference>
<dbReference type="Gene3D" id="3.40.50.1240">
    <property type="entry name" value="Phosphoglycerate mutase-like"/>
    <property type="match status" value="1"/>
</dbReference>
<comment type="caution">
    <text evidence="5">The sequence shown here is derived from an EMBL/GenBank/DDBJ whole genome shotgun (WGS) entry which is preliminary data.</text>
</comment>
<dbReference type="InterPro" id="IPR013078">
    <property type="entry name" value="His_Pase_superF_clade-1"/>
</dbReference>
<dbReference type="Pfam" id="PF00300">
    <property type="entry name" value="His_Phos_1"/>
    <property type="match status" value="1"/>
</dbReference>
<accession>A0A1F5B4V7</accession>
<dbReference type="PANTHER" id="PTHR48100">
    <property type="entry name" value="BROAD-SPECIFICITY PHOSPHATASE YOR283W-RELATED"/>
    <property type="match status" value="1"/>
</dbReference>
<keyword evidence="4" id="KW-0472">Membrane</keyword>
<dbReference type="PROSITE" id="PS00175">
    <property type="entry name" value="PG_MUTASE"/>
    <property type="match status" value="1"/>
</dbReference>
<name>A0A1F5B4V7_9BACT</name>
<keyword evidence="1" id="KW-0324">Glycolysis</keyword>
<evidence type="ECO:0000256" key="1">
    <source>
        <dbReference type="ARBA" id="ARBA00023152"/>
    </source>
</evidence>
<feature type="binding site" evidence="3">
    <location>
        <position position="69"/>
    </location>
    <ligand>
        <name>substrate</name>
    </ligand>
</feature>
<dbReference type="Proteomes" id="UP000176431">
    <property type="component" value="Unassembled WGS sequence"/>
</dbReference>
<keyword evidence="4" id="KW-0812">Transmembrane</keyword>
<evidence type="ECO:0000256" key="4">
    <source>
        <dbReference type="SAM" id="Phobius"/>
    </source>
</evidence>
<dbReference type="GO" id="GO:0005737">
    <property type="term" value="C:cytoplasm"/>
    <property type="evidence" value="ECO:0007669"/>
    <property type="project" value="TreeGrafter"/>
</dbReference>
<proteinExistence type="predicted"/>
<dbReference type="SUPFAM" id="SSF53254">
    <property type="entry name" value="Phosphoglycerate mutase-like"/>
    <property type="match status" value="1"/>
</dbReference>
<evidence type="ECO:0000313" key="6">
    <source>
        <dbReference type="Proteomes" id="UP000176431"/>
    </source>
</evidence>
<dbReference type="InterPro" id="IPR050275">
    <property type="entry name" value="PGM_Phosphatase"/>
</dbReference>
<dbReference type="InterPro" id="IPR029033">
    <property type="entry name" value="His_PPase_superfam"/>
</dbReference>
<protein>
    <recommendedName>
        <fullName evidence="7">Phosphoglycerate mutase</fullName>
    </recommendedName>
</protein>
<dbReference type="EMBL" id="MEYK01000007">
    <property type="protein sequence ID" value="OGD25621.1"/>
    <property type="molecule type" value="Genomic_DNA"/>
</dbReference>
<sequence>MPRRLYLVRHGETESNRLKIIQGQNKRQSSNLDTYGDPLNFNGVKQAILLGKALANINFQFTYTSPSARAFNTAKIVLFHNYYWYETFVGKILPKIEDGLLEVDQGLFEGMRADEIPAQYPALYELYRTEPSQFAFPQGESMIEFKERIGQTIDQILQNKFSEENILVASHGGAIAMAFIHIFGLDMNRMYHAIRHHNCAYSIIEWPSPNSSPRIECLNNTSHLYGIYL</sequence>
<dbReference type="InterPro" id="IPR001345">
    <property type="entry name" value="PG/BPGM_mutase_AS"/>
</dbReference>
<evidence type="ECO:0000256" key="2">
    <source>
        <dbReference type="ARBA" id="ARBA00023235"/>
    </source>
</evidence>
<dbReference type="CDD" id="cd07067">
    <property type="entry name" value="HP_PGM_like"/>
    <property type="match status" value="1"/>
</dbReference>